<accession>A0A6I6L3R3</accession>
<dbReference type="InterPro" id="IPR032710">
    <property type="entry name" value="NTF2-like_dom_sf"/>
</dbReference>
<evidence type="ECO:0000313" key="3">
    <source>
        <dbReference type="Proteomes" id="UP000428803"/>
    </source>
</evidence>
<dbReference type="KEGG" id="slaa:EUU25_08350"/>
<organism evidence="2 3">
    <name type="scientific">Sphingorhabdus lacus</name>
    <dbReference type="NCBI Taxonomy" id="392610"/>
    <lineage>
        <taxon>Bacteria</taxon>
        <taxon>Pseudomonadati</taxon>
        <taxon>Pseudomonadota</taxon>
        <taxon>Alphaproteobacteria</taxon>
        <taxon>Sphingomonadales</taxon>
        <taxon>Sphingomonadaceae</taxon>
        <taxon>Sphingorhabdus</taxon>
    </lineage>
</organism>
<reference evidence="3" key="1">
    <citation type="submission" date="2019-01" db="EMBL/GenBank/DDBJ databases">
        <title>Sphingorhabdus lacus sp.nov., isolated from an oligotrophic freshwater lake.</title>
        <authorList>
            <person name="Park M."/>
        </authorList>
    </citation>
    <scope>NUCLEOTIDE SEQUENCE [LARGE SCALE GENOMIC DNA]</scope>
    <source>
        <strain evidence="3">IMCC1753</strain>
    </source>
</reference>
<keyword evidence="3" id="KW-1185">Reference proteome</keyword>
<evidence type="ECO:0000259" key="1">
    <source>
        <dbReference type="Pfam" id="PF14534"/>
    </source>
</evidence>
<dbReference type="Pfam" id="PF14534">
    <property type="entry name" value="DUF4440"/>
    <property type="match status" value="1"/>
</dbReference>
<name>A0A6I6L3R3_9SPHN</name>
<dbReference type="AlphaFoldDB" id="A0A6I6L3R3"/>
<sequence>MTEIEEIEARRRAAMVACDLTALDELIDDEALYVHTNGLLETKAEYLARVRDRTYRYQAVTQPEMAVRMLSENVAVVTGRIILQVVVPGGNIQSAEGRSIVLWARRDGGWKMQHYQGTRL</sequence>
<dbReference type="Proteomes" id="UP000428803">
    <property type="component" value="Chromosome"/>
</dbReference>
<proteinExistence type="predicted"/>
<dbReference type="EMBL" id="CP035733">
    <property type="protein sequence ID" value="QGY80630.1"/>
    <property type="molecule type" value="Genomic_DNA"/>
</dbReference>
<evidence type="ECO:0000313" key="2">
    <source>
        <dbReference type="EMBL" id="QGY80630.1"/>
    </source>
</evidence>
<protein>
    <submittedName>
        <fullName evidence="2">Nuclear transport factor 2 family protein</fullName>
    </submittedName>
</protein>
<dbReference type="Gene3D" id="3.10.450.50">
    <property type="match status" value="1"/>
</dbReference>
<dbReference type="InterPro" id="IPR027843">
    <property type="entry name" value="DUF4440"/>
</dbReference>
<dbReference type="SUPFAM" id="SSF54427">
    <property type="entry name" value="NTF2-like"/>
    <property type="match status" value="1"/>
</dbReference>
<dbReference type="RefSeq" id="WP_158900032.1">
    <property type="nucleotide sequence ID" value="NZ_CP035733.1"/>
</dbReference>
<feature type="domain" description="DUF4440" evidence="1">
    <location>
        <begin position="4"/>
        <end position="112"/>
    </location>
</feature>
<dbReference type="OrthoDB" id="129755at2"/>
<gene>
    <name evidence="2" type="ORF">EUU25_08350</name>
</gene>